<evidence type="ECO:0000313" key="2">
    <source>
        <dbReference type="Proteomes" id="UP000054359"/>
    </source>
</evidence>
<proteinExistence type="predicted"/>
<feature type="non-terminal residue" evidence="1">
    <location>
        <position position="112"/>
    </location>
</feature>
<evidence type="ECO:0000313" key="1">
    <source>
        <dbReference type="EMBL" id="KFM70724.1"/>
    </source>
</evidence>
<dbReference type="EMBL" id="KK117530">
    <property type="protein sequence ID" value="KFM70724.1"/>
    <property type="molecule type" value="Genomic_DNA"/>
</dbReference>
<sequence length="112" mass="13341">MEAFYQLESQVEQNIFLRGYIKVKEVKRRRLKDNSKIPRSRSFTYYFRRVGKDDISVCKKYFKVTYQVRDGRLYDCCCKEQVSLLIDHCGLHIPGSKIDLHRLTNLICILSN</sequence>
<protein>
    <submittedName>
        <fullName evidence="1">Uncharacterized protein</fullName>
    </submittedName>
</protein>
<reference evidence="1 2" key="1">
    <citation type="submission" date="2013-11" db="EMBL/GenBank/DDBJ databases">
        <title>Genome sequencing of Stegodyphus mimosarum.</title>
        <authorList>
            <person name="Bechsgaard J."/>
        </authorList>
    </citation>
    <scope>NUCLEOTIDE SEQUENCE [LARGE SCALE GENOMIC DNA]</scope>
</reference>
<dbReference type="AlphaFoldDB" id="A0A087U035"/>
<accession>A0A087U035</accession>
<dbReference type="Proteomes" id="UP000054359">
    <property type="component" value="Unassembled WGS sequence"/>
</dbReference>
<gene>
    <name evidence="1" type="ORF">X975_22378</name>
</gene>
<dbReference type="OrthoDB" id="6753578at2759"/>
<organism evidence="1 2">
    <name type="scientific">Stegodyphus mimosarum</name>
    <name type="common">African social velvet spider</name>
    <dbReference type="NCBI Taxonomy" id="407821"/>
    <lineage>
        <taxon>Eukaryota</taxon>
        <taxon>Metazoa</taxon>
        <taxon>Ecdysozoa</taxon>
        <taxon>Arthropoda</taxon>
        <taxon>Chelicerata</taxon>
        <taxon>Arachnida</taxon>
        <taxon>Araneae</taxon>
        <taxon>Araneomorphae</taxon>
        <taxon>Entelegynae</taxon>
        <taxon>Eresoidea</taxon>
        <taxon>Eresidae</taxon>
        <taxon>Stegodyphus</taxon>
    </lineage>
</organism>
<name>A0A087U035_STEMI</name>
<keyword evidence="2" id="KW-1185">Reference proteome</keyword>